<dbReference type="Proteomes" id="UP000298179">
    <property type="component" value="Unassembled WGS sequence"/>
</dbReference>
<protein>
    <submittedName>
        <fullName evidence="3">GIY-YIG nuclease family protein</fullName>
    </submittedName>
</protein>
<dbReference type="PANTHER" id="PTHR34477:SF5">
    <property type="entry name" value="BSL5627 PROTEIN"/>
    <property type="match status" value="1"/>
</dbReference>
<dbReference type="AlphaFoldDB" id="A0A4Y8RTP3"/>
<dbReference type="OrthoDB" id="287318at2"/>
<dbReference type="InterPro" id="IPR050190">
    <property type="entry name" value="UPF0213_domain"/>
</dbReference>
<sequence>MAGHVYIMTNKKHGTLYTGVTSDLSQRVYEHKTHAFPNGFSAKFSCTRLVWYEEHYDIRDAIIREKSIKRWRREWKIELIETMNPEWNELYRGMGW</sequence>
<evidence type="ECO:0000259" key="2">
    <source>
        <dbReference type="PROSITE" id="PS50164"/>
    </source>
</evidence>
<dbReference type="CDD" id="cd10448">
    <property type="entry name" value="GIY-YIG_unchar_3"/>
    <property type="match status" value="1"/>
</dbReference>
<dbReference type="SUPFAM" id="SSF82771">
    <property type="entry name" value="GIY-YIG endonuclease"/>
    <property type="match status" value="1"/>
</dbReference>
<dbReference type="InterPro" id="IPR000305">
    <property type="entry name" value="GIY-YIG_endonuc"/>
</dbReference>
<comment type="similarity">
    <text evidence="1">Belongs to the UPF0213 family.</text>
</comment>
<dbReference type="Pfam" id="PF01541">
    <property type="entry name" value="GIY-YIG"/>
    <property type="match status" value="1"/>
</dbReference>
<dbReference type="PROSITE" id="PS50164">
    <property type="entry name" value="GIY_YIG"/>
    <property type="match status" value="1"/>
</dbReference>
<dbReference type="PANTHER" id="PTHR34477">
    <property type="entry name" value="UPF0213 PROTEIN YHBQ"/>
    <property type="match status" value="1"/>
</dbReference>
<evidence type="ECO:0000313" key="3">
    <source>
        <dbReference type="EMBL" id="TFF27353.1"/>
    </source>
</evidence>
<proteinExistence type="inferred from homology"/>
<feature type="domain" description="GIY-YIG" evidence="2">
    <location>
        <begin position="1"/>
        <end position="78"/>
    </location>
</feature>
<gene>
    <name evidence="3" type="ORF">E3C22_02530</name>
</gene>
<keyword evidence="4" id="KW-1185">Reference proteome</keyword>
<accession>A0A4Y8RTP3</accession>
<organism evidence="3 4">
    <name type="scientific">Jiella endophytica</name>
    <dbReference type="NCBI Taxonomy" id="2558362"/>
    <lineage>
        <taxon>Bacteria</taxon>
        <taxon>Pseudomonadati</taxon>
        <taxon>Pseudomonadota</taxon>
        <taxon>Alphaproteobacteria</taxon>
        <taxon>Hyphomicrobiales</taxon>
        <taxon>Aurantimonadaceae</taxon>
        <taxon>Jiella</taxon>
    </lineage>
</organism>
<evidence type="ECO:0000313" key="4">
    <source>
        <dbReference type="Proteomes" id="UP000298179"/>
    </source>
</evidence>
<reference evidence="3 4" key="1">
    <citation type="submission" date="2019-03" db="EMBL/GenBank/DDBJ databases">
        <title>Jiella endophytica sp. nov., a novel endophytic bacterium isolated from root of Ficus microcarpa Linn. f.</title>
        <authorList>
            <person name="Tuo L."/>
        </authorList>
    </citation>
    <scope>NUCLEOTIDE SEQUENCE [LARGE SCALE GENOMIC DNA]</scope>
    <source>
        <strain evidence="3 4">CBS5Q-3</strain>
    </source>
</reference>
<evidence type="ECO:0000256" key="1">
    <source>
        <dbReference type="ARBA" id="ARBA00007435"/>
    </source>
</evidence>
<dbReference type="InterPro" id="IPR035901">
    <property type="entry name" value="GIY-YIG_endonuc_sf"/>
</dbReference>
<dbReference type="EMBL" id="SOZD01000001">
    <property type="protein sequence ID" value="TFF27353.1"/>
    <property type="molecule type" value="Genomic_DNA"/>
</dbReference>
<comment type="caution">
    <text evidence="3">The sequence shown here is derived from an EMBL/GenBank/DDBJ whole genome shotgun (WGS) entry which is preliminary data.</text>
</comment>
<name>A0A4Y8RTP3_9HYPH</name>
<dbReference type="SMART" id="SM00465">
    <property type="entry name" value="GIYc"/>
    <property type="match status" value="1"/>
</dbReference>
<dbReference type="Gene3D" id="3.40.1440.10">
    <property type="entry name" value="GIY-YIG endonuclease"/>
    <property type="match status" value="1"/>
</dbReference>
<dbReference type="RefSeq" id="WP_134759879.1">
    <property type="nucleotide sequence ID" value="NZ_SOZD01000001.1"/>
</dbReference>